<evidence type="ECO:0000259" key="9">
    <source>
        <dbReference type="PROSITE" id="PS50011"/>
    </source>
</evidence>
<dbReference type="AlphaFoldDB" id="A0A1Y1RPW4"/>
<name>A0A1Y1RPW4_9MICC</name>
<dbReference type="EC" id="2.7.11.1" evidence="1"/>
<dbReference type="PANTHER" id="PTHR43289">
    <property type="entry name" value="MITOGEN-ACTIVATED PROTEIN KINASE KINASE KINASE 20-RELATED"/>
    <property type="match status" value="1"/>
</dbReference>
<dbReference type="RefSeq" id="WP_083091790.1">
    <property type="nucleotide sequence ID" value="NZ_LXWF01000022.1"/>
</dbReference>
<comment type="caution">
    <text evidence="10">The sequence shown here is derived from an EMBL/GenBank/DDBJ whole genome shotgun (WGS) entry which is preliminary data.</text>
</comment>
<dbReference type="SUPFAM" id="SSF56112">
    <property type="entry name" value="Protein kinase-like (PK-like)"/>
    <property type="match status" value="1"/>
</dbReference>
<dbReference type="CDD" id="cd14014">
    <property type="entry name" value="STKc_PknB_like"/>
    <property type="match status" value="1"/>
</dbReference>
<keyword evidence="5" id="KW-0418">Kinase</keyword>
<evidence type="ECO:0000256" key="2">
    <source>
        <dbReference type="ARBA" id="ARBA00022527"/>
    </source>
</evidence>
<evidence type="ECO:0000256" key="3">
    <source>
        <dbReference type="ARBA" id="ARBA00022679"/>
    </source>
</evidence>
<dbReference type="InterPro" id="IPR000719">
    <property type="entry name" value="Prot_kinase_dom"/>
</dbReference>
<dbReference type="PROSITE" id="PS00108">
    <property type="entry name" value="PROTEIN_KINASE_ST"/>
    <property type="match status" value="1"/>
</dbReference>
<evidence type="ECO:0000313" key="10">
    <source>
        <dbReference type="EMBL" id="ORC18924.1"/>
    </source>
</evidence>
<feature type="region of interest" description="Disordered" evidence="7">
    <location>
        <begin position="400"/>
        <end position="443"/>
    </location>
</feature>
<keyword evidence="6" id="KW-0067">ATP-binding</keyword>
<accession>A0A1Y1RPW4</accession>
<dbReference type="Pfam" id="PF00069">
    <property type="entry name" value="Pkinase"/>
    <property type="match status" value="1"/>
</dbReference>
<proteinExistence type="predicted"/>
<dbReference type="EMBL" id="LXWF01000022">
    <property type="protein sequence ID" value="ORC18924.1"/>
    <property type="molecule type" value="Genomic_DNA"/>
</dbReference>
<dbReference type="PROSITE" id="PS50011">
    <property type="entry name" value="PROTEIN_KINASE_DOM"/>
    <property type="match status" value="1"/>
</dbReference>
<dbReference type="InterPro" id="IPR008271">
    <property type="entry name" value="Ser/Thr_kinase_AS"/>
</dbReference>
<evidence type="ECO:0000256" key="6">
    <source>
        <dbReference type="ARBA" id="ARBA00022840"/>
    </source>
</evidence>
<feature type="transmembrane region" description="Helical" evidence="8">
    <location>
        <begin position="448"/>
        <end position="471"/>
    </location>
</feature>
<dbReference type="InterPro" id="IPR011009">
    <property type="entry name" value="Kinase-like_dom_sf"/>
</dbReference>
<dbReference type="OrthoDB" id="9762169at2"/>
<organism evidence="10 11">
    <name type="scientific">Rothia nasimurium</name>
    <dbReference type="NCBI Taxonomy" id="85336"/>
    <lineage>
        <taxon>Bacteria</taxon>
        <taxon>Bacillati</taxon>
        <taxon>Actinomycetota</taxon>
        <taxon>Actinomycetes</taxon>
        <taxon>Micrococcales</taxon>
        <taxon>Micrococcaceae</taxon>
        <taxon>Rothia</taxon>
    </lineage>
</organism>
<reference evidence="10 11" key="1">
    <citation type="submission" date="2016-05" db="EMBL/GenBank/DDBJ databases">
        <title>Draft genome sequence of a porcine commensal Rothia nasimurium.</title>
        <authorList>
            <person name="Gaiser R.A."/>
            <person name="Van Baarlen P."/>
            <person name="Wells J.M."/>
        </authorList>
    </citation>
    <scope>NUCLEOTIDE SEQUENCE [LARGE SCALE GENOMIC DNA]</scope>
    <source>
        <strain evidence="10 11">PT-32</strain>
    </source>
</reference>
<evidence type="ECO:0000256" key="7">
    <source>
        <dbReference type="SAM" id="MobiDB-lite"/>
    </source>
</evidence>
<dbReference type="PANTHER" id="PTHR43289:SF6">
    <property type="entry name" value="SERINE_THREONINE-PROTEIN KINASE NEKL-3"/>
    <property type="match status" value="1"/>
</dbReference>
<evidence type="ECO:0000313" key="11">
    <source>
        <dbReference type="Proteomes" id="UP000192359"/>
    </source>
</evidence>
<evidence type="ECO:0000256" key="1">
    <source>
        <dbReference type="ARBA" id="ARBA00012513"/>
    </source>
</evidence>
<keyword evidence="8" id="KW-0812">Transmembrane</keyword>
<keyword evidence="8" id="KW-0472">Membrane</keyword>
<feature type="domain" description="Protein kinase" evidence="9">
    <location>
        <begin position="20"/>
        <end position="280"/>
    </location>
</feature>
<evidence type="ECO:0000256" key="4">
    <source>
        <dbReference type="ARBA" id="ARBA00022741"/>
    </source>
</evidence>
<keyword evidence="4" id="KW-0547">Nucleotide-binding</keyword>
<keyword evidence="11" id="KW-1185">Reference proteome</keyword>
<evidence type="ECO:0000256" key="8">
    <source>
        <dbReference type="SAM" id="Phobius"/>
    </source>
</evidence>
<protein>
    <recommendedName>
        <fullName evidence="1">non-specific serine/threonine protein kinase</fullName>
        <ecNumber evidence="1">2.7.11.1</ecNumber>
    </recommendedName>
</protein>
<keyword evidence="3" id="KW-0808">Transferase</keyword>
<keyword evidence="8" id="KW-1133">Transmembrane helix</keyword>
<dbReference type="SMART" id="SM00220">
    <property type="entry name" value="S_TKc"/>
    <property type="match status" value="1"/>
</dbReference>
<keyword evidence="2" id="KW-0723">Serine/threonine-protein kinase</keyword>
<sequence>MSDSKSAAPWLTGVIFKGHFEVGHLIARGGMAEVYYAVDLWSNNPVAVKVLLPHLAGDPAQQQKFFREGRALKKINHEHVVGVVDEGTQLVHGQQVMFLVLEYVHGCTLAQLLTLRPVLSVGEVLHIILPAVEGLSEVHAHQLIHRDIKPANILLEAGSGSIKLSDFGLTRRADQSATGQLMGTPPFIAPEILDAQATVGPEADIFAVGVMMYRMLTGRMPFEGGENDQQVLYHNVNTDIPSVALLAPRISSDVAGVVNWATRRNPGDRPADAAELYRALRDVESGMTPQEQAYRLPSADPAQTSLWEDIDEIAERSGRRHTADHESIVAVGGASDLLFDEDAGASLSAHEQAVRSAAAAPVEAYSPTELTGLGPLTASQAEVEFDARYTISAGYSPDRAARQWADSGQADTHRDAPSSQRNPDPAHWTEAQRRTPAEPWRPAPSTTVLALTALGVLLAFVGAGMVGWWLASFLL</sequence>
<dbReference type="GO" id="GO:0004674">
    <property type="term" value="F:protein serine/threonine kinase activity"/>
    <property type="evidence" value="ECO:0007669"/>
    <property type="project" value="UniProtKB-KW"/>
</dbReference>
<evidence type="ECO:0000256" key="5">
    <source>
        <dbReference type="ARBA" id="ARBA00022777"/>
    </source>
</evidence>
<dbReference type="Proteomes" id="UP000192359">
    <property type="component" value="Unassembled WGS sequence"/>
</dbReference>
<dbReference type="Gene3D" id="1.10.510.10">
    <property type="entry name" value="Transferase(Phosphotransferase) domain 1"/>
    <property type="match status" value="1"/>
</dbReference>
<dbReference type="GO" id="GO:0005524">
    <property type="term" value="F:ATP binding"/>
    <property type="evidence" value="ECO:0007669"/>
    <property type="project" value="UniProtKB-KW"/>
</dbReference>
<gene>
    <name evidence="10" type="ORF">A7979_02720</name>
</gene>
<dbReference type="Gene3D" id="3.30.200.20">
    <property type="entry name" value="Phosphorylase Kinase, domain 1"/>
    <property type="match status" value="1"/>
</dbReference>